<gene>
    <name evidence="2" type="ORF">B0T11DRAFT_337553</name>
</gene>
<dbReference type="EMBL" id="JAGPXD010000002">
    <property type="protein sequence ID" value="KAH7368377.1"/>
    <property type="molecule type" value="Genomic_DNA"/>
</dbReference>
<organism evidence="2 3">
    <name type="scientific">Plectosphaerella cucumerina</name>
    <dbReference type="NCBI Taxonomy" id="40658"/>
    <lineage>
        <taxon>Eukaryota</taxon>
        <taxon>Fungi</taxon>
        <taxon>Dikarya</taxon>
        <taxon>Ascomycota</taxon>
        <taxon>Pezizomycotina</taxon>
        <taxon>Sordariomycetes</taxon>
        <taxon>Hypocreomycetidae</taxon>
        <taxon>Glomerellales</taxon>
        <taxon>Plectosphaerellaceae</taxon>
        <taxon>Plectosphaerella</taxon>
    </lineage>
</organism>
<accession>A0A8K0TS74</accession>
<evidence type="ECO:0000256" key="1">
    <source>
        <dbReference type="SAM" id="MobiDB-lite"/>
    </source>
</evidence>
<proteinExistence type="predicted"/>
<dbReference type="Proteomes" id="UP000813385">
    <property type="component" value="Unassembled WGS sequence"/>
</dbReference>
<reference evidence="2" key="1">
    <citation type="journal article" date="2021" name="Nat. Commun.">
        <title>Genetic determinants of endophytism in the Arabidopsis root mycobiome.</title>
        <authorList>
            <person name="Mesny F."/>
            <person name="Miyauchi S."/>
            <person name="Thiergart T."/>
            <person name="Pickel B."/>
            <person name="Atanasova L."/>
            <person name="Karlsson M."/>
            <person name="Huettel B."/>
            <person name="Barry K.W."/>
            <person name="Haridas S."/>
            <person name="Chen C."/>
            <person name="Bauer D."/>
            <person name="Andreopoulos W."/>
            <person name="Pangilinan J."/>
            <person name="LaButti K."/>
            <person name="Riley R."/>
            <person name="Lipzen A."/>
            <person name="Clum A."/>
            <person name="Drula E."/>
            <person name="Henrissat B."/>
            <person name="Kohler A."/>
            <person name="Grigoriev I.V."/>
            <person name="Martin F.M."/>
            <person name="Hacquard S."/>
        </authorList>
    </citation>
    <scope>NUCLEOTIDE SEQUENCE</scope>
    <source>
        <strain evidence="2">MPI-CAGE-AT-0016</strain>
    </source>
</reference>
<keyword evidence="3" id="KW-1185">Reference proteome</keyword>
<sequence length="492" mass="55022">MDPFNTRGASAGAASSGYSPTSSTREANLDLLYGLGKTIIVEPEEPPAPFEIPGFDGSVPNGTYPGELVEDDTNSWLPGSDVAGLKPEAFVYSRYPRGHRSPSEPRPVFQAATTLRVVSPLSRKTHTGAQVLICRVEERGESVEMPNVVVAKIFDPLFFADEHPIMHPSQDPVAIADMAYAQEAAAYERFWEAKREPRSRLRSSFQPECYGTFYHEARTENPECKHSTRPVRLIVMELIEGVSLADMCLYRRGATTARGDRNYPVDENNEETVDPEVDVHDILFPETRGQTAGWMQRMRIINDLADGLVRQSHTGVSTDIISPTQVLVVGGMQYQRQPGPVTQPGLRIVLVDYSKSITVTWTRRGTSDDRQLPTPRSPRGNVRLIMQLRELCGWWPAQWRYNTNLSIWFSKYFPPSAEYTFRHDNGRIEHCPAAIQHGYVGVRDEPTDVEGDYVDVGEDSDMELETRGSFTQSEVDGVAYQQALSEGGFSIQ</sequence>
<evidence type="ECO:0000313" key="2">
    <source>
        <dbReference type="EMBL" id="KAH7368377.1"/>
    </source>
</evidence>
<name>A0A8K0TS74_9PEZI</name>
<evidence type="ECO:0000313" key="3">
    <source>
        <dbReference type="Proteomes" id="UP000813385"/>
    </source>
</evidence>
<dbReference type="AlphaFoldDB" id="A0A8K0TS74"/>
<protein>
    <submittedName>
        <fullName evidence="2">Uncharacterized protein</fullName>
    </submittedName>
</protein>
<comment type="caution">
    <text evidence="2">The sequence shown here is derived from an EMBL/GenBank/DDBJ whole genome shotgun (WGS) entry which is preliminary data.</text>
</comment>
<dbReference type="OrthoDB" id="4267316at2759"/>
<feature type="region of interest" description="Disordered" evidence="1">
    <location>
        <begin position="1"/>
        <end position="23"/>
    </location>
</feature>